<dbReference type="Gene3D" id="3.55.50.10">
    <property type="entry name" value="Baseplate protein-like domains"/>
    <property type="match status" value="1"/>
</dbReference>
<name>A0ABS1E3B5_RUBGE</name>
<dbReference type="Pfam" id="PF05954">
    <property type="entry name" value="Phage_GPD"/>
    <property type="match status" value="1"/>
</dbReference>
<feature type="non-terminal residue" evidence="1">
    <location>
        <position position="395"/>
    </location>
</feature>
<protein>
    <recommendedName>
        <fullName evidence="3">Rhs element Vgr protein</fullName>
    </recommendedName>
</protein>
<proteinExistence type="predicted"/>
<dbReference type="RefSeq" id="WP_200379995.1">
    <property type="nucleotide sequence ID" value="NZ_NRRU01000119.1"/>
</dbReference>
<evidence type="ECO:0000313" key="2">
    <source>
        <dbReference type="Proteomes" id="UP001041814"/>
    </source>
</evidence>
<reference evidence="1" key="1">
    <citation type="submission" date="2017-08" db="EMBL/GenBank/DDBJ databases">
        <authorList>
            <person name="Imhoff J.F."/>
            <person name="Rahn T."/>
            <person name="Kuenzel S."/>
            <person name="Neulinger S.C."/>
        </authorList>
    </citation>
    <scope>NUCLEOTIDE SEQUENCE</scope>
    <source>
        <strain evidence="1">IM 151</strain>
    </source>
</reference>
<evidence type="ECO:0008006" key="3">
    <source>
        <dbReference type="Google" id="ProtNLM"/>
    </source>
</evidence>
<evidence type="ECO:0000313" key="1">
    <source>
        <dbReference type="EMBL" id="MBK1715410.1"/>
    </source>
</evidence>
<comment type="caution">
    <text evidence="1">The sequence shown here is derived from an EMBL/GenBank/DDBJ whole genome shotgun (WGS) entry which is preliminary data.</text>
</comment>
<organism evidence="1 2">
    <name type="scientific">Rubrivivax gelatinosus</name>
    <name type="common">Rhodocyclus gelatinosus</name>
    <name type="synonym">Rhodopseudomonas gelatinosa</name>
    <dbReference type="NCBI Taxonomy" id="28068"/>
    <lineage>
        <taxon>Bacteria</taxon>
        <taxon>Pseudomonadati</taxon>
        <taxon>Pseudomonadota</taxon>
        <taxon>Betaproteobacteria</taxon>
        <taxon>Burkholderiales</taxon>
        <taxon>Sphaerotilaceae</taxon>
        <taxon>Rubrivivax</taxon>
    </lineage>
</organism>
<reference evidence="1" key="2">
    <citation type="journal article" date="2020" name="Microorganisms">
        <title>Osmotic Adaptation and Compatible Solute Biosynthesis of Phototrophic Bacteria as Revealed from Genome Analyses.</title>
        <authorList>
            <person name="Imhoff J.F."/>
            <person name="Rahn T."/>
            <person name="Kunzel S."/>
            <person name="Keller A."/>
            <person name="Neulinger S.C."/>
        </authorList>
    </citation>
    <scope>NUCLEOTIDE SEQUENCE</scope>
    <source>
        <strain evidence="1">IM 151</strain>
    </source>
</reference>
<accession>A0ABS1E3B5</accession>
<dbReference type="EMBL" id="NRRU01000119">
    <property type="protein sequence ID" value="MBK1715410.1"/>
    <property type="molecule type" value="Genomic_DNA"/>
</dbReference>
<dbReference type="Gene3D" id="2.30.110.50">
    <property type="match status" value="1"/>
</dbReference>
<dbReference type="Gene3D" id="4.10.220.110">
    <property type="match status" value="1"/>
</dbReference>
<dbReference type="SUPFAM" id="SSF69279">
    <property type="entry name" value="Phage tail proteins"/>
    <property type="match status" value="2"/>
</dbReference>
<gene>
    <name evidence="1" type="ORF">CKO43_21890</name>
</gene>
<dbReference type="Proteomes" id="UP001041814">
    <property type="component" value="Unassembled WGS sequence"/>
</dbReference>
<sequence>MTAASAPAGGAGTAADGLFDHGRLLTLQTVIQSAALRVESATIWEAVGPCPDPRLAPPPRLRRPLAPQPPDHATGFRIELVALADDMGLDLDALVGNPALLGLLTPEGEHARRPYHGQISEAGWLGSDGGLARLRLLLEPWFALLGLRQQAWVFHDASVPDIVDQVLGRSVPGLSPPPAWRWDLAERAAYPRRGVCVQAHESDQDFVERLLLEEGLFHWFEHEAEPGSPALGRHRLVIADHEHAFAVAPQPLVPYAQSSAAVPRDGLVRWSAGRRLHANTLRWASRDDRSCSLRPVGAGLDAPLRLEQVEVFEGYAYPTREHGQQLANRRLQALTAAAARGRARGPWRNAAAGTIFTLGEHPLHDGSDAQRDRFLVLVARHQVHDTLPAGRPGPG</sequence>
<keyword evidence="2" id="KW-1185">Reference proteome</keyword>